<evidence type="ECO:0000313" key="3">
    <source>
        <dbReference type="Proteomes" id="UP001321582"/>
    </source>
</evidence>
<feature type="transmembrane region" description="Helical" evidence="1">
    <location>
        <begin position="90"/>
        <end position="107"/>
    </location>
</feature>
<sequence length="276" mass="32617">MVRFIITKFIFIILSMIFPAFGGVVPGYSIKNRNGINKKNMILSEIIIFALVALIFDLKIAIFVYSIFLSIELLYYLLEKSKIKKIDKIIIISFALLGLLYIFFYFNQKDIINAVELAKKTYISFGISKVAVNEVFAYMSLYGFFIAYFYLFFVVFITYYMLDYKEFKEWKISYYILLGYVVAFIIKYIFKVENIYINNFIMIIKLGYVIYGSKEIYYLLVEKLKSKILSNLLVVMITMFLYSITFYIGGFFSLIDMDSFKKKIINKKDNNKNKEK</sequence>
<dbReference type="Proteomes" id="UP001321582">
    <property type="component" value="Chromosome"/>
</dbReference>
<feature type="transmembrane region" description="Helical" evidence="1">
    <location>
        <begin position="6"/>
        <end position="28"/>
    </location>
</feature>
<evidence type="ECO:0000256" key="1">
    <source>
        <dbReference type="SAM" id="Phobius"/>
    </source>
</evidence>
<gene>
    <name evidence="2" type="ORF">HLVA_15340</name>
</gene>
<dbReference type="EMBL" id="AP027059">
    <property type="protein sequence ID" value="BDU50965.1"/>
    <property type="molecule type" value="Genomic_DNA"/>
</dbReference>
<feature type="transmembrane region" description="Helical" evidence="1">
    <location>
        <begin position="135"/>
        <end position="160"/>
    </location>
</feature>
<feature type="transmembrane region" description="Helical" evidence="1">
    <location>
        <begin position="232"/>
        <end position="255"/>
    </location>
</feature>
<feature type="transmembrane region" description="Helical" evidence="1">
    <location>
        <begin position="172"/>
        <end position="190"/>
    </location>
</feature>
<keyword evidence="1" id="KW-1133">Transmembrane helix</keyword>
<organism evidence="2 3">
    <name type="scientific">Haliovirga abyssi</name>
    <dbReference type="NCBI Taxonomy" id="2996794"/>
    <lineage>
        <taxon>Bacteria</taxon>
        <taxon>Fusobacteriati</taxon>
        <taxon>Fusobacteriota</taxon>
        <taxon>Fusobacteriia</taxon>
        <taxon>Fusobacteriales</taxon>
        <taxon>Haliovirgaceae</taxon>
        <taxon>Haliovirga</taxon>
    </lineage>
</organism>
<accession>A0AAU9DCD4</accession>
<name>A0AAU9DCD4_9FUSO</name>
<dbReference type="RefSeq" id="WP_307903812.1">
    <property type="nucleotide sequence ID" value="NZ_AP027059.1"/>
</dbReference>
<protein>
    <submittedName>
        <fullName evidence="2">Uncharacterized protein</fullName>
    </submittedName>
</protein>
<keyword evidence="1" id="KW-0472">Membrane</keyword>
<dbReference type="KEGG" id="haby:HLVA_15340"/>
<proteinExistence type="predicted"/>
<feature type="transmembrane region" description="Helical" evidence="1">
    <location>
        <begin position="196"/>
        <end position="220"/>
    </location>
</feature>
<dbReference type="AlphaFoldDB" id="A0AAU9DCD4"/>
<reference evidence="2 3" key="1">
    <citation type="submission" date="2022-11" db="EMBL/GenBank/DDBJ databases">
        <title>Haliovirga abyssi gen. nov., sp. nov., a mesophilic fermentative bacterium isolated from the Iheya North hydrothermal field and the proposal of Haliovirgaceae fam. nov.</title>
        <authorList>
            <person name="Miyazaki U."/>
            <person name="Tame A."/>
            <person name="Miyazaki J."/>
            <person name="Takai K."/>
            <person name="Sawayama S."/>
            <person name="Kitajima M."/>
            <person name="Okamoto A."/>
            <person name="Nakagawa S."/>
        </authorList>
    </citation>
    <scope>NUCLEOTIDE SEQUENCE [LARGE SCALE GENOMIC DNA]</scope>
    <source>
        <strain evidence="2 3">IC12</strain>
    </source>
</reference>
<keyword evidence="3" id="KW-1185">Reference proteome</keyword>
<keyword evidence="1" id="KW-0812">Transmembrane</keyword>
<evidence type="ECO:0000313" key="2">
    <source>
        <dbReference type="EMBL" id="BDU50965.1"/>
    </source>
</evidence>